<reference evidence="2 3" key="1">
    <citation type="submission" date="2018-09" db="EMBL/GenBank/DDBJ databases">
        <title>Complete genome sequence of Euzebya sp. DY32-46 isolated from seawater of Pacific Ocean.</title>
        <authorList>
            <person name="Xu L."/>
            <person name="Wu Y.-H."/>
            <person name="Xu X.-W."/>
        </authorList>
    </citation>
    <scope>NUCLEOTIDE SEQUENCE [LARGE SCALE GENOMIC DNA]</scope>
    <source>
        <strain evidence="2 3">DY32-46</strain>
    </source>
</reference>
<name>A0A346XV79_9ACTN</name>
<protein>
    <submittedName>
        <fullName evidence="2">Glycerophosphoryl diester phosphodiesterase</fullName>
    </submittedName>
</protein>
<accession>A0A346XV79</accession>
<dbReference type="RefSeq" id="WP_164710051.1">
    <property type="nucleotide sequence ID" value="NZ_CP031165.1"/>
</dbReference>
<dbReference type="InterPro" id="IPR030395">
    <property type="entry name" value="GP_PDE_dom"/>
</dbReference>
<feature type="domain" description="GP-PDE" evidence="1">
    <location>
        <begin position="14"/>
        <end position="256"/>
    </location>
</feature>
<dbReference type="Proteomes" id="UP000264006">
    <property type="component" value="Chromosome"/>
</dbReference>
<dbReference type="InterPro" id="IPR017946">
    <property type="entry name" value="PLC-like_Pdiesterase_TIM-brl"/>
</dbReference>
<dbReference type="EMBL" id="CP031165">
    <property type="protein sequence ID" value="AXV06126.1"/>
    <property type="molecule type" value="Genomic_DNA"/>
</dbReference>
<dbReference type="GO" id="GO:0008081">
    <property type="term" value="F:phosphoric diester hydrolase activity"/>
    <property type="evidence" value="ECO:0007669"/>
    <property type="project" value="InterPro"/>
</dbReference>
<dbReference type="PANTHER" id="PTHR46211:SF14">
    <property type="entry name" value="GLYCEROPHOSPHODIESTER PHOSPHODIESTERASE"/>
    <property type="match status" value="1"/>
</dbReference>
<proteinExistence type="predicted"/>
<evidence type="ECO:0000313" key="3">
    <source>
        <dbReference type="Proteomes" id="UP000264006"/>
    </source>
</evidence>
<dbReference type="PROSITE" id="PS51704">
    <property type="entry name" value="GP_PDE"/>
    <property type="match status" value="1"/>
</dbReference>
<dbReference type="Gene3D" id="3.20.20.190">
    <property type="entry name" value="Phosphatidylinositol (PI) phosphodiesterase"/>
    <property type="match status" value="1"/>
</dbReference>
<evidence type="ECO:0000313" key="2">
    <source>
        <dbReference type="EMBL" id="AXV06126.1"/>
    </source>
</evidence>
<sequence>METATHVPTGRYPDWVQGHRGAKAVAPENTIDGFEWTIEHGVPSVELDVRLSADGELVCVHDETLLAYGGPDRAVREMTAADITAAELTGGTRVPTLEAVLDLAVGTLGLNIEVKNDPREASFDSARAAAVAVATLLDARAAEGTDDDIVAVSSFDADSVATFLDRTEGPRGVAALLTPPARSTRRVLADADALGVTAVHPHHSSLQSARSVGRLLDHGLVVRTWTVNSRRLAERLLRYGVSTIVTDDPRRIATPEPADR</sequence>
<dbReference type="KEGG" id="euz:DVS28_a1427"/>
<dbReference type="SUPFAM" id="SSF51695">
    <property type="entry name" value="PLC-like phosphodiesterases"/>
    <property type="match status" value="1"/>
</dbReference>
<dbReference type="Pfam" id="PF03009">
    <property type="entry name" value="GDPD"/>
    <property type="match status" value="1"/>
</dbReference>
<dbReference type="CDD" id="cd08556">
    <property type="entry name" value="GDPD"/>
    <property type="match status" value="1"/>
</dbReference>
<organism evidence="2 3">
    <name type="scientific">Euzebya pacifica</name>
    <dbReference type="NCBI Taxonomy" id="1608957"/>
    <lineage>
        <taxon>Bacteria</taxon>
        <taxon>Bacillati</taxon>
        <taxon>Actinomycetota</taxon>
        <taxon>Nitriliruptoria</taxon>
        <taxon>Euzebyales</taxon>
    </lineage>
</organism>
<dbReference type="AlphaFoldDB" id="A0A346XV79"/>
<dbReference type="PANTHER" id="PTHR46211">
    <property type="entry name" value="GLYCEROPHOSPHORYL DIESTER PHOSPHODIESTERASE"/>
    <property type="match status" value="1"/>
</dbReference>
<dbReference type="GO" id="GO:0006629">
    <property type="term" value="P:lipid metabolic process"/>
    <property type="evidence" value="ECO:0007669"/>
    <property type="project" value="InterPro"/>
</dbReference>
<gene>
    <name evidence="2" type="ORF">DVS28_a1427</name>
</gene>
<keyword evidence="3" id="KW-1185">Reference proteome</keyword>
<evidence type="ECO:0000259" key="1">
    <source>
        <dbReference type="PROSITE" id="PS51704"/>
    </source>
</evidence>